<proteinExistence type="predicted"/>
<evidence type="ECO:0000259" key="5">
    <source>
        <dbReference type="PROSITE" id="PS51078"/>
    </source>
</evidence>
<dbReference type="SUPFAM" id="SSF46785">
    <property type="entry name" value="Winged helix' DNA-binding domain"/>
    <property type="match status" value="1"/>
</dbReference>
<dbReference type="Proteomes" id="UP000277294">
    <property type="component" value="Unassembled WGS sequence"/>
</dbReference>
<dbReference type="InterPro" id="IPR014757">
    <property type="entry name" value="Tscrpt_reg_IclR_C"/>
</dbReference>
<dbReference type="InterPro" id="IPR036390">
    <property type="entry name" value="WH_DNA-bd_sf"/>
</dbReference>
<evidence type="ECO:0000259" key="4">
    <source>
        <dbReference type="PROSITE" id="PS51077"/>
    </source>
</evidence>
<dbReference type="Gene3D" id="1.10.10.10">
    <property type="entry name" value="Winged helix-like DNA-binding domain superfamily/Winged helix DNA-binding domain"/>
    <property type="match status" value="1"/>
</dbReference>
<organism evidence="6 7">
    <name type="scientific">Pigmentiphaga humi</name>
    <dbReference type="NCBI Taxonomy" id="2478468"/>
    <lineage>
        <taxon>Bacteria</taxon>
        <taxon>Pseudomonadati</taxon>
        <taxon>Pseudomonadota</taxon>
        <taxon>Betaproteobacteria</taxon>
        <taxon>Burkholderiales</taxon>
        <taxon>Alcaligenaceae</taxon>
        <taxon>Pigmentiphaga</taxon>
    </lineage>
</organism>
<evidence type="ECO:0000313" key="7">
    <source>
        <dbReference type="Proteomes" id="UP000277294"/>
    </source>
</evidence>
<dbReference type="EMBL" id="UWPJ01000005">
    <property type="protein sequence ID" value="VCU68176.1"/>
    <property type="molecule type" value="Genomic_DNA"/>
</dbReference>
<keyword evidence="1" id="KW-0805">Transcription regulation</keyword>
<dbReference type="InterPro" id="IPR029016">
    <property type="entry name" value="GAF-like_dom_sf"/>
</dbReference>
<dbReference type="AlphaFoldDB" id="A0A3P4AXT8"/>
<dbReference type="InterPro" id="IPR036388">
    <property type="entry name" value="WH-like_DNA-bd_sf"/>
</dbReference>
<dbReference type="InterPro" id="IPR005471">
    <property type="entry name" value="Tscrpt_reg_IclR_N"/>
</dbReference>
<keyword evidence="2" id="KW-0238">DNA-binding</keyword>
<accession>A0A3P4AXT8</accession>
<dbReference type="GO" id="GO:0003700">
    <property type="term" value="F:DNA-binding transcription factor activity"/>
    <property type="evidence" value="ECO:0007669"/>
    <property type="project" value="TreeGrafter"/>
</dbReference>
<dbReference type="OrthoDB" id="8994386at2"/>
<sequence length="274" mass="29777">MEGTIKSARRVLEIFEFFAQTHAAATVKELSQCLGYPQSSTSLLLKSLLAQDYLRYDPSTRAYYPTLRVMLLGSWVHDEIFGNGSLISLLEGLRREFGHSVLLGMRQGIYVRYIVTLCAETTGLPPYATGILRPVCRAAVGKILLAGLRNAEISLIARRANAQEADPACKVAVPELLADIEVCRQRGWAESRGRVVPGRNVIAMALPPVPGQMDLAIGLGGPEDEIVRQRDQLVERLRQIGVALQGRATLQAVMAPAPRPVLADGNKAAPGARL</sequence>
<dbReference type="SUPFAM" id="SSF55781">
    <property type="entry name" value="GAF domain-like"/>
    <property type="match status" value="1"/>
</dbReference>
<dbReference type="GO" id="GO:0045892">
    <property type="term" value="P:negative regulation of DNA-templated transcription"/>
    <property type="evidence" value="ECO:0007669"/>
    <property type="project" value="TreeGrafter"/>
</dbReference>
<dbReference type="Gene3D" id="3.30.450.40">
    <property type="match status" value="1"/>
</dbReference>
<feature type="domain" description="HTH iclR-type" evidence="4">
    <location>
        <begin position="5"/>
        <end position="67"/>
    </location>
</feature>
<evidence type="ECO:0000256" key="2">
    <source>
        <dbReference type="ARBA" id="ARBA00023125"/>
    </source>
</evidence>
<name>A0A3P4AXT8_9BURK</name>
<dbReference type="Pfam" id="PF01614">
    <property type="entry name" value="IclR_C"/>
    <property type="match status" value="1"/>
</dbReference>
<keyword evidence="3" id="KW-0804">Transcription</keyword>
<dbReference type="PROSITE" id="PS51078">
    <property type="entry name" value="ICLR_ED"/>
    <property type="match status" value="1"/>
</dbReference>
<dbReference type="PANTHER" id="PTHR30136:SF35">
    <property type="entry name" value="HTH-TYPE TRANSCRIPTIONAL REGULATOR RV1719"/>
    <property type="match status" value="1"/>
</dbReference>
<protein>
    <submittedName>
        <fullName evidence="6">HTH-type transcriptional repressor AllR</fullName>
    </submittedName>
</protein>
<dbReference type="InterPro" id="IPR050707">
    <property type="entry name" value="HTH_MetabolicPath_Reg"/>
</dbReference>
<reference evidence="6 7" key="1">
    <citation type="submission" date="2018-10" db="EMBL/GenBank/DDBJ databases">
        <authorList>
            <person name="Criscuolo A."/>
        </authorList>
    </citation>
    <scope>NUCLEOTIDE SEQUENCE [LARGE SCALE GENOMIC DNA]</scope>
    <source>
        <strain evidence="6">DnA1</strain>
    </source>
</reference>
<keyword evidence="7" id="KW-1185">Reference proteome</keyword>
<evidence type="ECO:0000256" key="1">
    <source>
        <dbReference type="ARBA" id="ARBA00023015"/>
    </source>
</evidence>
<dbReference type="RefSeq" id="WP_160142091.1">
    <property type="nucleotide sequence ID" value="NZ_UWPJ01000005.1"/>
</dbReference>
<dbReference type="Pfam" id="PF09339">
    <property type="entry name" value="HTH_IclR"/>
    <property type="match status" value="1"/>
</dbReference>
<dbReference type="PANTHER" id="PTHR30136">
    <property type="entry name" value="HELIX-TURN-HELIX TRANSCRIPTIONAL REGULATOR, ICLR FAMILY"/>
    <property type="match status" value="1"/>
</dbReference>
<dbReference type="PROSITE" id="PS51077">
    <property type="entry name" value="HTH_ICLR"/>
    <property type="match status" value="1"/>
</dbReference>
<evidence type="ECO:0000313" key="6">
    <source>
        <dbReference type="EMBL" id="VCU68176.1"/>
    </source>
</evidence>
<gene>
    <name evidence="6" type="primary">allR_2</name>
    <name evidence="6" type="ORF">PIGHUM_00226</name>
</gene>
<feature type="domain" description="IclR-ED" evidence="5">
    <location>
        <begin position="68"/>
        <end position="263"/>
    </location>
</feature>
<dbReference type="GO" id="GO:0003677">
    <property type="term" value="F:DNA binding"/>
    <property type="evidence" value="ECO:0007669"/>
    <property type="project" value="UniProtKB-KW"/>
</dbReference>
<evidence type="ECO:0000256" key="3">
    <source>
        <dbReference type="ARBA" id="ARBA00023163"/>
    </source>
</evidence>